<evidence type="ECO:0000313" key="2">
    <source>
        <dbReference type="Proteomes" id="UP000799437"/>
    </source>
</evidence>
<keyword evidence="2" id="KW-1185">Reference proteome</keyword>
<dbReference type="EMBL" id="ML996566">
    <property type="protein sequence ID" value="KAF2762330.1"/>
    <property type="molecule type" value="Genomic_DNA"/>
</dbReference>
<name>A0A6A6WJH3_9PEZI</name>
<reference evidence="1" key="1">
    <citation type="journal article" date="2020" name="Stud. Mycol.">
        <title>101 Dothideomycetes genomes: a test case for predicting lifestyles and emergence of pathogens.</title>
        <authorList>
            <person name="Haridas S."/>
            <person name="Albert R."/>
            <person name="Binder M."/>
            <person name="Bloem J."/>
            <person name="Labutti K."/>
            <person name="Salamov A."/>
            <person name="Andreopoulos B."/>
            <person name="Baker S."/>
            <person name="Barry K."/>
            <person name="Bills G."/>
            <person name="Bluhm B."/>
            <person name="Cannon C."/>
            <person name="Castanera R."/>
            <person name="Culley D."/>
            <person name="Daum C."/>
            <person name="Ezra D."/>
            <person name="Gonzalez J."/>
            <person name="Henrissat B."/>
            <person name="Kuo A."/>
            <person name="Liang C."/>
            <person name="Lipzen A."/>
            <person name="Lutzoni F."/>
            <person name="Magnuson J."/>
            <person name="Mondo S."/>
            <person name="Nolan M."/>
            <person name="Ohm R."/>
            <person name="Pangilinan J."/>
            <person name="Park H.-J."/>
            <person name="Ramirez L."/>
            <person name="Alfaro M."/>
            <person name="Sun H."/>
            <person name="Tritt A."/>
            <person name="Yoshinaga Y."/>
            <person name="Zwiers L.-H."/>
            <person name="Turgeon B."/>
            <person name="Goodwin S."/>
            <person name="Spatafora J."/>
            <person name="Crous P."/>
            <person name="Grigoriev I."/>
        </authorList>
    </citation>
    <scope>NUCLEOTIDE SEQUENCE</scope>
    <source>
        <strain evidence="1">CBS 121739</strain>
    </source>
</reference>
<evidence type="ECO:0000313" key="1">
    <source>
        <dbReference type="EMBL" id="KAF2762330.1"/>
    </source>
</evidence>
<sequence>MAARPESLALAGVSPNASSCSYSHDSDASLRLSPFCGQDRLDVDSRWMIDSAGPRLSFSVHKIVQPTHFPAAMRIVASCMRELVRQLTKLTGQYPMHMRIYTYLSAPQSGSVIGTKILCQGVITGV</sequence>
<accession>A0A6A6WJH3</accession>
<organism evidence="1 2">
    <name type="scientific">Pseudovirgaria hyperparasitica</name>
    <dbReference type="NCBI Taxonomy" id="470096"/>
    <lineage>
        <taxon>Eukaryota</taxon>
        <taxon>Fungi</taxon>
        <taxon>Dikarya</taxon>
        <taxon>Ascomycota</taxon>
        <taxon>Pezizomycotina</taxon>
        <taxon>Dothideomycetes</taxon>
        <taxon>Dothideomycetes incertae sedis</taxon>
        <taxon>Acrospermales</taxon>
        <taxon>Acrospermaceae</taxon>
        <taxon>Pseudovirgaria</taxon>
    </lineage>
</organism>
<dbReference type="Proteomes" id="UP000799437">
    <property type="component" value="Unassembled WGS sequence"/>
</dbReference>
<dbReference type="AlphaFoldDB" id="A0A6A6WJH3"/>
<dbReference type="GeneID" id="54480835"/>
<dbReference type="RefSeq" id="XP_033604781.1">
    <property type="nucleotide sequence ID" value="XM_033739781.1"/>
</dbReference>
<gene>
    <name evidence="1" type="ORF">EJ05DRAFT_206021</name>
</gene>
<protein>
    <submittedName>
        <fullName evidence="1">Uncharacterized protein</fullName>
    </submittedName>
</protein>
<proteinExistence type="predicted"/>